<organism evidence="1 2">
    <name type="scientific">Sphaerisporangium rufum</name>
    <dbReference type="NCBI Taxonomy" id="1381558"/>
    <lineage>
        <taxon>Bacteria</taxon>
        <taxon>Bacillati</taxon>
        <taxon>Actinomycetota</taxon>
        <taxon>Actinomycetes</taxon>
        <taxon>Streptosporangiales</taxon>
        <taxon>Streptosporangiaceae</taxon>
        <taxon>Sphaerisporangium</taxon>
    </lineage>
</organism>
<gene>
    <name evidence="1" type="ORF">Sru01_46410</name>
</gene>
<sequence length="69" mass="7077">MDVSSDRGGGFRSAPMALRMMGFTLVLSDPSGAQTVETVPFLPGVAIAAGVRKQKSPARVTQLCATAPA</sequence>
<dbReference type="AlphaFoldDB" id="A0A919R4R4"/>
<accession>A0A919R4R4</accession>
<dbReference type="Proteomes" id="UP000655287">
    <property type="component" value="Unassembled WGS sequence"/>
</dbReference>
<evidence type="ECO:0000313" key="2">
    <source>
        <dbReference type="Proteomes" id="UP000655287"/>
    </source>
</evidence>
<keyword evidence="2" id="KW-1185">Reference proteome</keyword>
<reference evidence="1" key="1">
    <citation type="submission" date="2021-01" db="EMBL/GenBank/DDBJ databases">
        <title>Whole genome shotgun sequence of Sphaerisporangium rufum NBRC 109079.</title>
        <authorList>
            <person name="Komaki H."/>
            <person name="Tamura T."/>
        </authorList>
    </citation>
    <scope>NUCLEOTIDE SEQUENCE</scope>
    <source>
        <strain evidence="1">NBRC 109079</strain>
    </source>
</reference>
<dbReference type="EMBL" id="BOOU01000061">
    <property type="protein sequence ID" value="GII79659.1"/>
    <property type="molecule type" value="Genomic_DNA"/>
</dbReference>
<name>A0A919R4R4_9ACTN</name>
<evidence type="ECO:0000313" key="1">
    <source>
        <dbReference type="EMBL" id="GII79659.1"/>
    </source>
</evidence>
<protein>
    <submittedName>
        <fullName evidence="1">Uncharacterized protein</fullName>
    </submittedName>
</protein>
<proteinExistence type="predicted"/>
<comment type="caution">
    <text evidence="1">The sequence shown here is derived from an EMBL/GenBank/DDBJ whole genome shotgun (WGS) entry which is preliminary data.</text>
</comment>